<evidence type="ECO:0000259" key="5">
    <source>
        <dbReference type="Pfam" id="PF13657"/>
    </source>
</evidence>
<dbReference type="RefSeq" id="WP_033058547.1">
    <property type="nucleotide sequence ID" value="NZ_AZQQ01000082.1"/>
</dbReference>
<dbReference type="PANTHER" id="PTHR37419:SF1">
    <property type="entry name" value="SERINE_THREONINE-PROTEIN KINASE TOXIN HIPA"/>
    <property type="match status" value="1"/>
</dbReference>
<feature type="domain" description="HipA N-terminal subdomain 1" evidence="5">
    <location>
        <begin position="10"/>
        <end position="109"/>
    </location>
</feature>
<accession>A0A059L0A0</accession>
<comment type="similarity">
    <text evidence="1">Belongs to the HipA Ser/Thr kinase family.</text>
</comment>
<evidence type="ECO:0000259" key="4">
    <source>
        <dbReference type="Pfam" id="PF07804"/>
    </source>
</evidence>
<dbReference type="AlphaFoldDB" id="A0A059L0A0"/>
<name>A0A059L0A0_9PSED</name>
<dbReference type="Pfam" id="PF07804">
    <property type="entry name" value="HipA_C"/>
    <property type="match status" value="1"/>
</dbReference>
<comment type="caution">
    <text evidence="6">The sequence shown here is derived from an EMBL/GenBank/DDBJ whole genome shotgun (WGS) entry which is preliminary data.</text>
</comment>
<dbReference type="InterPro" id="IPR012893">
    <property type="entry name" value="HipA-like_C"/>
</dbReference>
<dbReference type="Pfam" id="PF13657">
    <property type="entry name" value="Couple_hipA"/>
    <property type="match status" value="1"/>
</dbReference>
<dbReference type="NCBIfam" id="TIGR03071">
    <property type="entry name" value="couple_hipA"/>
    <property type="match status" value="1"/>
</dbReference>
<dbReference type="InterPro" id="IPR052028">
    <property type="entry name" value="HipA_Ser/Thr_kinase"/>
</dbReference>
<dbReference type="EMBL" id="AZQQ01000082">
    <property type="protein sequence ID" value="KDD67758.1"/>
    <property type="molecule type" value="Genomic_DNA"/>
</dbReference>
<evidence type="ECO:0000256" key="3">
    <source>
        <dbReference type="ARBA" id="ARBA00022777"/>
    </source>
</evidence>
<dbReference type="Gene3D" id="1.10.1070.20">
    <property type="match status" value="1"/>
</dbReference>
<evidence type="ECO:0000256" key="2">
    <source>
        <dbReference type="ARBA" id="ARBA00022679"/>
    </source>
</evidence>
<dbReference type="GO" id="GO:0005829">
    <property type="term" value="C:cytosol"/>
    <property type="evidence" value="ECO:0007669"/>
    <property type="project" value="TreeGrafter"/>
</dbReference>
<protein>
    <submittedName>
        <fullName evidence="6">Phosphatidylinositol kinase</fullName>
    </submittedName>
</protein>
<keyword evidence="2" id="KW-0808">Transferase</keyword>
<evidence type="ECO:0000313" key="7">
    <source>
        <dbReference type="Proteomes" id="UP000026739"/>
    </source>
</evidence>
<proteinExistence type="inferred from homology"/>
<dbReference type="eggNOG" id="COG3550">
    <property type="taxonomic scope" value="Bacteria"/>
</dbReference>
<evidence type="ECO:0000256" key="1">
    <source>
        <dbReference type="ARBA" id="ARBA00010164"/>
    </source>
</evidence>
<dbReference type="Proteomes" id="UP000026739">
    <property type="component" value="Unassembled WGS sequence"/>
</dbReference>
<dbReference type="PANTHER" id="PTHR37419">
    <property type="entry name" value="SERINE/THREONINE-PROTEIN KINASE TOXIN HIPA"/>
    <property type="match status" value="1"/>
</dbReference>
<feature type="domain" description="HipA-like C-terminal" evidence="4">
    <location>
        <begin position="149"/>
        <end position="371"/>
    </location>
</feature>
<reference evidence="6 7" key="1">
    <citation type="submission" date="2013-12" db="EMBL/GenBank/DDBJ databases">
        <authorList>
            <person name="Formusa P.A."/>
            <person name="Habash M."/>
            <person name="Lee H."/>
            <person name="Trevors J.T."/>
        </authorList>
    </citation>
    <scope>NUCLEOTIDE SEQUENCE [LARGE SCALE GENOMIC DNA]</scope>
    <source>
        <strain evidence="6 7">PD30</strain>
    </source>
</reference>
<organism evidence="6 7">
    <name type="scientific">Pseudomonas mandelii PD30</name>
    <dbReference type="NCBI Taxonomy" id="1419583"/>
    <lineage>
        <taxon>Bacteria</taxon>
        <taxon>Pseudomonadati</taxon>
        <taxon>Pseudomonadota</taxon>
        <taxon>Gammaproteobacteria</taxon>
        <taxon>Pseudomonadales</taxon>
        <taxon>Pseudomonadaceae</taxon>
        <taxon>Pseudomonas</taxon>
    </lineage>
</organism>
<gene>
    <name evidence="6" type="ORF">V466_17690</name>
</gene>
<dbReference type="InterPro" id="IPR017508">
    <property type="entry name" value="HipA_N1"/>
</dbReference>
<dbReference type="GO" id="GO:0004674">
    <property type="term" value="F:protein serine/threonine kinase activity"/>
    <property type="evidence" value="ECO:0007669"/>
    <property type="project" value="TreeGrafter"/>
</dbReference>
<keyword evidence="3 6" id="KW-0418">Kinase</keyword>
<sequence>MGEQQEKDRLHISVSGTTVGTLGRGQSRIDSVFAYAEDALEENAVSLTMPARLESYTWERGVPPVFEMNLPEGSLRDELTRRFSKAIRGFDDFAMLAIVGPHQLGRVGIKNAQEANDRLPETSLADLLVHDGAQGLFEDLLHTYGQYSGVSGVQPKVLIRDSATTVDRLTHRGATHLVKSFRPEEYPELAANEYFCMRAALHSDLEVPVFELSDHGKFLVVERFDLSERGYLGFEDFCVLNAWPSKAKYDGSYEGAARQIKEFVSPPLLNNALESFFKIVALSSALKNGDAHLKNFGVLYEHCGADAQIRLAPAYDIVTTSVYIKADSMALLLGGSKAWPKHKMLMRFGRSACNLTEGRCNELLQQVVHGMDVAMAEMVDYIRGNGAFAMVGEAMIEQWKSGIARSLLKS</sequence>
<evidence type="ECO:0000313" key="6">
    <source>
        <dbReference type="EMBL" id="KDD67758.1"/>
    </source>
</evidence>